<name>A0A210Q435_MIZYE</name>
<proteinExistence type="inferred from homology"/>
<protein>
    <recommendedName>
        <fullName evidence="4">Carboxylic ester hydrolase</fullName>
        <ecNumber evidence="4">3.1.1.-</ecNumber>
    </recommendedName>
</protein>
<keyword evidence="3 4" id="KW-0378">Hydrolase</keyword>
<dbReference type="OrthoDB" id="6846267at2759"/>
<dbReference type="InterPro" id="IPR019826">
    <property type="entry name" value="Carboxylesterase_B_AS"/>
</dbReference>
<keyword evidence="5" id="KW-0812">Transmembrane</keyword>
<gene>
    <name evidence="7" type="ORF">KP79_PYT23896</name>
</gene>
<dbReference type="PANTHER" id="PTHR43903">
    <property type="entry name" value="NEUROLIGIN"/>
    <property type="match status" value="1"/>
</dbReference>
<feature type="signal peptide" evidence="4">
    <location>
        <begin position="1"/>
        <end position="23"/>
    </location>
</feature>
<feature type="domain" description="Carboxylesterase type B" evidence="6">
    <location>
        <begin position="27"/>
        <end position="574"/>
    </location>
</feature>
<evidence type="ECO:0000256" key="4">
    <source>
        <dbReference type="RuleBase" id="RU361235"/>
    </source>
</evidence>
<keyword evidence="5" id="KW-1133">Transmembrane helix</keyword>
<sequence length="634" mass="73025">MGVDLTISLILAVFTVLLASVKSEDVQVLSTYGYVKGFSIRSHYSAYYTKRINIFLGIPYAKRLEQFDDWRRDFRFRKPEDPYWQGVWDATYYRPACPQHMWYIRETVPNLKKHNVSEDCLFLNIFAPHNTLEPPSNSPSLYPVMVFIHGGGYTLGSSHQYPGVFLAERGVVVVTFNYRLGPLGFLSTNDQNSGGNYGMFDQVKALEWVRLNIERFRGNPNVVTLFGQSTGAASVGLHLLSPRSDKLFQRAILQSGSDRSEWSYIEGTTAAEYAKDLAWELGCPTDDNFRLVQCIQLYRTADEIVNASAKVPTRNGYVGNPWGPTVDGPINGAFYAFLPDSPKSMREQAYFKKIKIMAGINRDEGSLFVPNLKTLEGGISTSQFGNIINEFLVDRKVEDLTGTSQAVKFQYTYWPDPQNESMIRTRMSDMMSDYMFGAGLDQVVKVQALYNKTFVYEFSYYSWNDYLPHWRGVSHGQELQYVFGFPYFNKTYSDLFGLYPRQRYDYADRNVSEYMISLWTNFSSSGDPTPRIFDLKFFRGVTWGEYNLYNHSYLCIGNFSRNLTNYRQKDYGFWRKYFPQIAIRPYFITTTIPREAAKAEFQTATWSLTAAAGLLIIIILAMCIVLYRRRPKDY</sequence>
<comment type="caution">
    <text evidence="7">The sequence shown here is derived from an EMBL/GenBank/DDBJ whole genome shotgun (WGS) entry which is preliminary data.</text>
</comment>
<dbReference type="InterPro" id="IPR002018">
    <property type="entry name" value="CarbesteraseB"/>
</dbReference>
<evidence type="ECO:0000256" key="1">
    <source>
        <dbReference type="ARBA" id="ARBA00005964"/>
    </source>
</evidence>
<evidence type="ECO:0000259" key="6">
    <source>
        <dbReference type="Pfam" id="PF00135"/>
    </source>
</evidence>
<evidence type="ECO:0000313" key="7">
    <source>
        <dbReference type="EMBL" id="OWF43485.1"/>
    </source>
</evidence>
<dbReference type="SUPFAM" id="SSF53474">
    <property type="entry name" value="alpha/beta-Hydrolases"/>
    <property type="match status" value="1"/>
</dbReference>
<dbReference type="GO" id="GO:0016787">
    <property type="term" value="F:hydrolase activity"/>
    <property type="evidence" value="ECO:0007669"/>
    <property type="project" value="UniProtKB-KW"/>
</dbReference>
<evidence type="ECO:0000256" key="2">
    <source>
        <dbReference type="ARBA" id="ARBA00022729"/>
    </source>
</evidence>
<accession>A0A210Q435</accession>
<dbReference type="Gene3D" id="3.40.50.1820">
    <property type="entry name" value="alpha/beta hydrolase"/>
    <property type="match status" value="1"/>
</dbReference>
<evidence type="ECO:0000256" key="3">
    <source>
        <dbReference type="ARBA" id="ARBA00022801"/>
    </source>
</evidence>
<reference evidence="7 8" key="1">
    <citation type="journal article" date="2017" name="Nat. Ecol. Evol.">
        <title>Scallop genome provides insights into evolution of bilaterian karyotype and development.</title>
        <authorList>
            <person name="Wang S."/>
            <person name="Zhang J."/>
            <person name="Jiao W."/>
            <person name="Li J."/>
            <person name="Xun X."/>
            <person name="Sun Y."/>
            <person name="Guo X."/>
            <person name="Huan P."/>
            <person name="Dong B."/>
            <person name="Zhang L."/>
            <person name="Hu X."/>
            <person name="Sun X."/>
            <person name="Wang J."/>
            <person name="Zhao C."/>
            <person name="Wang Y."/>
            <person name="Wang D."/>
            <person name="Huang X."/>
            <person name="Wang R."/>
            <person name="Lv J."/>
            <person name="Li Y."/>
            <person name="Zhang Z."/>
            <person name="Liu B."/>
            <person name="Lu W."/>
            <person name="Hui Y."/>
            <person name="Liang J."/>
            <person name="Zhou Z."/>
            <person name="Hou R."/>
            <person name="Li X."/>
            <person name="Liu Y."/>
            <person name="Li H."/>
            <person name="Ning X."/>
            <person name="Lin Y."/>
            <person name="Zhao L."/>
            <person name="Xing Q."/>
            <person name="Dou J."/>
            <person name="Li Y."/>
            <person name="Mao J."/>
            <person name="Guo H."/>
            <person name="Dou H."/>
            <person name="Li T."/>
            <person name="Mu C."/>
            <person name="Jiang W."/>
            <person name="Fu Q."/>
            <person name="Fu X."/>
            <person name="Miao Y."/>
            <person name="Liu J."/>
            <person name="Yu Q."/>
            <person name="Li R."/>
            <person name="Liao H."/>
            <person name="Li X."/>
            <person name="Kong Y."/>
            <person name="Jiang Z."/>
            <person name="Chourrout D."/>
            <person name="Li R."/>
            <person name="Bao Z."/>
        </authorList>
    </citation>
    <scope>NUCLEOTIDE SEQUENCE [LARGE SCALE GENOMIC DNA]</scope>
    <source>
        <strain evidence="7 8">PY_sf001</strain>
    </source>
</reference>
<dbReference type="InterPro" id="IPR051093">
    <property type="entry name" value="Neuroligin/BSAL"/>
</dbReference>
<dbReference type="InterPro" id="IPR019819">
    <property type="entry name" value="Carboxylesterase_B_CS"/>
</dbReference>
<keyword evidence="2 4" id="KW-0732">Signal</keyword>
<keyword evidence="8" id="KW-1185">Reference proteome</keyword>
<organism evidence="7 8">
    <name type="scientific">Mizuhopecten yessoensis</name>
    <name type="common">Japanese scallop</name>
    <name type="synonym">Patinopecten yessoensis</name>
    <dbReference type="NCBI Taxonomy" id="6573"/>
    <lineage>
        <taxon>Eukaryota</taxon>
        <taxon>Metazoa</taxon>
        <taxon>Spiralia</taxon>
        <taxon>Lophotrochozoa</taxon>
        <taxon>Mollusca</taxon>
        <taxon>Bivalvia</taxon>
        <taxon>Autobranchia</taxon>
        <taxon>Pteriomorphia</taxon>
        <taxon>Pectinida</taxon>
        <taxon>Pectinoidea</taxon>
        <taxon>Pectinidae</taxon>
        <taxon>Mizuhopecten</taxon>
    </lineage>
</organism>
<dbReference type="PROSITE" id="PS00941">
    <property type="entry name" value="CARBOXYLESTERASE_B_2"/>
    <property type="match status" value="1"/>
</dbReference>
<dbReference type="AlphaFoldDB" id="A0A210Q435"/>
<dbReference type="STRING" id="6573.A0A210Q435"/>
<dbReference type="Pfam" id="PF00135">
    <property type="entry name" value="COesterase"/>
    <property type="match status" value="1"/>
</dbReference>
<dbReference type="EC" id="3.1.1.-" evidence="4"/>
<dbReference type="Proteomes" id="UP000242188">
    <property type="component" value="Unassembled WGS sequence"/>
</dbReference>
<comment type="similarity">
    <text evidence="1 4">Belongs to the type-B carboxylesterase/lipase family.</text>
</comment>
<dbReference type="EMBL" id="NEDP02005094">
    <property type="protein sequence ID" value="OWF43485.1"/>
    <property type="molecule type" value="Genomic_DNA"/>
</dbReference>
<evidence type="ECO:0000256" key="5">
    <source>
        <dbReference type="SAM" id="Phobius"/>
    </source>
</evidence>
<feature type="transmembrane region" description="Helical" evidence="5">
    <location>
        <begin position="606"/>
        <end position="627"/>
    </location>
</feature>
<dbReference type="InterPro" id="IPR029058">
    <property type="entry name" value="AB_hydrolase_fold"/>
</dbReference>
<keyword evidence="5" id="KW-0472">Membrane</keyword>
<evidence type="ECO:0000313" key="8">
    <source>
        <dbReference type="Proteomes" id="UP000242188"/>
    </source>
</evidence>
<feature type="chain" id="PRO_5011827993" description="Carboxylic ester hydrolase" evidence="4">
    <location>
        <begin position="24"/>
        <end position="634"/>
    </location>
</feature>
<dbReference type="PROSITE" id="PS00122">
    <property type="entry name" value="CARBOXYLESTERASE_B_1"/>
    <property type="match status" value="1"/>
</dbReference>